<dbReference type="InterPro" id="IPR029442">
    <property type="entry name" value="GyrI-like"/>
</dbReference>
<reference evidence="2 3" key="1">
    <citation type="submission" date="2016-03" db="EMBL/GenBank/DDBJ databases">
        <title>Genome sequencing of Devosia sp. S37.</title>
        <authorList>
            <person name="Mohd Nor M."/>
        </authorList>
    </citation>
    <scope>NUCLEOTIDE SEQUENCE [LARGE SCALE GENOMIC DNA]</scope>
    <source>
        <strain evidence="2 3">S37</strain>
    </source>
</reference>
<evidence type="ECO:0000313" key="2">
    <source>
        <dbReference type="EMBL" id="OAM76186.1"/>
    </source>
</evidence>
<dbReference type="AlphaFoldDB" id="A0A178HW06"/>
<dbReference type="SUPFAM" id="SSF55136">
    <property type="entry name" value="Probable bacterial effector-binding domain"/>
    <property type="match status" value="1"/>
</dbReference>
<feature type="domain" description="AraC effector-binding" evidence="1">
    <location>
        <begin position="3"/>
        <end position="164"/>
    </location>
</feature>
<proteinExistence type="predicted"/>
<dbReference type="InterPro" id="IPR011256">
    <property type="entry name" value="Reg_factor_effector_dom_sf"/>
</dbReference>
<dbReference type="SMART" id="SM00871">
    <property type="entry name" value="AraC_E_bind"/>
    <property type="match status" value="1"/>
</dbReference>
<evidence type="ECO:0000259" key="1">
    <source>
        <dbReference type="SMART" id="SM00871"/>
    </source>
</evidence>
<sequence length="165" mass="18409">MLTLPEIVERPSQPYVYVRFTVPMNQMQRPANEGFPKVFAHIERHGLAPVGPAFYNYRRIDMANTLDVEAGVAVQEAGAGEGDVAVGTLPGGRFMTLSWHGHPDALITVTGMMIGWARLTGQDFDMEQKPDGDHFACRLELYESDPAEVPNMDEWVTTLAFKLRD</sequence>
<keyword evidence="3" id="KW-1185">Reference proteome</keyword>
<dbReference type="Proteomes" id="UP000078389">
    <property type="component" value="Unassembled WGS sequence"/>
</dbReference>
<name>A0A178HW06_9HYPH</name>
<comment type="caution">
    <text evidence="2">The sequence shown here is derived from an EMBL/GenBank/DDBJ whole genome shotgun (WGS) entry which is preliminary data.</text>
</comment>
<dbReference type="InterPro" id="IPR010499">
    <property type="entry name" value="AraC_E-bd"/>
</dbReference>
<dbReference type="STRING" id="1770058.A3840_13185"/>
<organism evidence="2 3">
    <name type="scientific">Devosia elaeis</name>
    <dbReference type="NCBI Taxonomy" id="1770058"/>
    <lineage>
        <taxon>Bacteria</taxon>
        <taxon>Pseudomonadati</taxon>
        <taxon>Pseudomonadota</taxon>
        <taxon>Alphaproteobacteria</taxon>
        <taxon>Hyphomicrobiales</taxon>
        <taxon>Devosiaceae</taxon>
        <taxon>Devosia</taxon>
    </lineage>
</organism>
<gene>
    <name evidence="2" type="ORF">A3840_13185</name>
</gene>
<dbReference type="RefSeq" id="WP_067457544.1">
    <property type="nucleotide sequence ID" value="NZ_LVVY01000097.1"/>
</dbReference>
<evidence type="ECO:0000313" key="3">
    <source>
        <dbReference type="Proteomes" id="UP000078389"/>
    </source>
</evidence>
<accession>A0A178HW06</accession>
<protein>
    <recommendedName>
        <fullName evidence="1">AraC effector-binding domain-containing protein</fullName>
    </recommendedName>
</protein>
<dbReference type="Pfam" id="PF06445">
    <property type="entry name" value="GyrI-like"/>
    <property type="match status" value="1"/>
</dbReference>
<dbReference type="EMBL" id="LVVY01000097">
    <property type="protein sequence ID" value="OAM76186.1"/>
    <property type="molecule type" value="Genomic_DNA"/>
</dbReference>
<dbReference type="Gene3D" id="3.20.80.10">
    <property type="entry name" value="Regulatory factor, effector binding domain"/>
    <property type="match status" value="1"/>
</dbReference>